<dbReference type="Proteomes" id="UP000278143">
    <property type="component" value="Unassembled WGS sequence"/>
</dbReference>
<dbReference type="Pfam" id="PF13520">
    <property type="entry name" value="AA_permease_2"/>
    <property type="match status" value="1"/>
</dbReference>
<organism evidence="7 8">
    <name type="scientific">Syncephalis pseudoplumigaleata</name>
    <dbReference type="NCBI Taxonomy" id="1712513"/>
    <lineage>
        <taxon>Eukaryota</taxon>
        <taxon>Fungi</taxon>
        <taxon>Fungi incertae sedis</taxon>
        <taxon>Zoopagomycota</taxon>
        <taxon>Zoopagomycotina</taxon>
        <taxon>Zoopagomycetes</taxon>
        <taxon>Zoopagales</taxon>
        <taxon>Piptocephalidaceae</taxon>
        <taxon>Syncephalis</taxon>
    </lineage>
</organism>
<name>A0A4P9Z5Y0_9FUNG</name>
<dbReference type="GO" id="GO:0022857">
    <property type="term" value="F:transmembrane transporter activity"/>
    <property type="evidence" value="ECO:0007669"/>
    <property type="project" value="InterPro"/>
</dbReference>
<evidence type="ECO:0000256" key="3">
    <source>
        <dbReference type="ARBA" id="ARBA00022692"/>
    </source>
</evidence>
<evidence type="ECO:0000256" key="6">
    <source>
        <dbReference type="SAM" id="Phobius"/>
    </source>
</evidence>
<evidence type="ECO:0000313" key="7">
    <source>
        <dbReference type="EMBL" id="RKP28064.1"/>
    </source>
</evidence>
<dbReference type="InterPro" id="IPR050367">
    <property type="entry name" value="APC_superfamily"/>
</dbReference>
<dbReference type="Gene3D" id="1.20.1740.10">
    <property type="entry name" value="Amino acid/polyamine transporter I"/>
    <property type="match status" value="1"/>
</dbReference>
<dbReference type="EMBL" id="KZ989122">
    <property type="protein sequence ID" value="RKP28064.1"/>
    <property type="molecule type" value="Genomic_DNA"/>
</dbReference>
<feature type="transmembrane region" description="Helical" evidence="6">
    <location>
        <begin position="347"/>
        <end position="370"/>
    </location>
</feature>
<evidence type="ECO:0000256" key="4">
    <source>
        <dbReference type="ARBA" id="ARBA00022989"/>
    </source>
</evidence>
<keyword evidence="5 6" id="KW-0472">Membrane</keyword>
<evidence type="ECO:0000256" key="5">
    <source>
        <dbReference type="ARBA" id="ARBA00023136"/>
    </source>
</evidence>
<feature type="transmembrane region" description="Helical" evidence="6">
    <location>
        <begin position="228"/>
        <end position="251"/>
    </location>
</feature>
<evidence type="ECO:0000313" key="8">
    <source>
        <dbReference type="Proteomes" id="UP000278143"/>
    </source>
</evidence>
<keyword evidence="3 6" id="KW-0812">Transmembrane</keyword>
<feature type="transmembrane region" description="Helical" evidence="6">
    <location>
        <begin position="79"/>
        <end position="103"/>
    </location>
</feature>
<evidence type="ECO:0000256" key="2">
    <source>
        <dbReference type="ARBA" id="ARBA00022475"/>
    </source>
</evidence>
<proteinExistence type="predicted"/>
<dbReference type="InterPro" id="IPR002293">
    <property type="entry name" value="AA/rel_permease1"/>
</dbReference>
<keyword evidence="4 6" id="KW-1133">Transmembrane helix</keyword>
<dbReference type="OrthoDB" id="1718410at2759"/>
<feature type="transmembrane region" description="Helical" evidence="6">
    <location>
        <begin position="409"/>
        <end position="428"/>
    </location>
</feature>
<feature type="transmembrane region" description="Helical" evidence="6">
    <location>
        <begin position="186"/>
        <end position="207"/>
    </location>
</feature>
<dbReference type="PANTHER" id="PTHR42770:SF7">
    <property type="entry name" value="MEMBRANE PROTEIN"/>
    <property type="match status" value="1"/>
</dbReference>
<comment type="subcellular location">
    <subcellularLocation>
        <location evidence="1">Cell membrane</location>
        <topology evidence="1">Multi-pass membrane protein</topology>
    </subcellularLocation>
</comment>
<dbReference type="AlphaFoldDB" id="A0A4P9Z5Y0"/>
<feature type="transmembrane region" description="Helical" evidence="6">
    <location>
        <begin position="322"/>
        <end position="341"/>
    </location>
</feature>
<feature type="transmembrane region" description="Helical" evidence="6">
    <location>
        <begin position="140"/>
        <end position="166"/>
    </location>
</feature>
<accession>A0A4P9Z5Y0</accession>
<feature type="transmembrane region" description="Helical" evidence="6">
    <location>
        <begin position="275"/>
        <end position="301"/>
    </location>
</feature>
<keyword evidence="2" id="KW-1003">Cell membrane</keyword>
<dbReference type="PANTHER" id="PTHR42770">
    <property type="entry name" value="AMINO ACID TRANSPORTER-RELATED"/>
    <property type="match status" value="1"/>
</dbReference>
<reference evidence="8" key="1">
    <citation type="journal article" date="2018" name="Nat. Microbiol.">
        <title>Leveraging single-cell genomics to expand the fungal tree of life.</title>
        <authorList>
            <person name="Ahrendt S.R."/>
            <person name="Quandt C.A."/>
            <person name="Ciobanu D."/>
            <person name="Clum A."/>
            <person name="Salamov A."/>
            <person name="Andreopoulos B."/>
            <person name="Cheng J.F."/>
            <person name="Woyke T."/>
            <person name="Pelin A."/>
            <person name="Henrissat B."/>
            <person name="Reynolds N.K."/>
            <person name="Benny G.L."/>
            <person name="Smith M.E."/>
            <person name="James T.Y."/>
            <person name="Grigoriev I.V."/>
        </authorList>
    </citation>
    <scope>NUCLEOTIDE SEQUENCE [LARGE SCALE GENOMIC DNA]</scope>
    <source>
        <strain evidence="8">Benny S71-1</strain>
    </source>
</reference>
<protein>
    <submittedName>
        <fullName evidence="7">Amino acid permease-domain-containing protein</fullName>
    </submittedName>
</protein>
<keyword evidence="8" id="KW-1185">Reference proteome</keyword>
<feature type="transmembrane region" description="Helical" evidence="6">
    <location>
        <begin position="115"/>
        <end position="133"/>
    </location>
</feature>
<sequence>LGQWRATSIAGNDLIASVFYTIGVCFTTAGPFAPIALFLVSVVLYPFQKILSEVSTALPMNGGTYNCLLNTASKSTASVAASLSLISYTATAVVSASSATAYLAGELPDVLDSKAVFGMTIGILVLFAAIVALGMQESSIVAMTIFCAHCVALLALMVVSAVHWGVHGSGTLIANWNSGTELFPDANAVATALFLGYSIGLLGITGFETSSNYVEDQGQGVFPKTMRNMWWLVLLFNTPTALFTMAVLPLAEIRANSSNALSVLAGTAGGSWLRWWITIDAVVVLCAGVLTAFVGVSGLIVRMTADRLLPQVLLRRNRLTGSPHWIILAFLVVCCSLYAISGGDVTSLSGVFAVAFLGVMCTFAFGNLLLKYRRDRLPRPVRTSSLAAFVALLAFLAGLAGNLYQQPILIAYFIGYVGTLLLVMLVLLHRVRLAKTAFFYVDRVLLLHRWPVGDWLISLISNWTKQPVVFFADTDEIHILNKAVLYVNLNESTQCLKIVHFYEEETAMLRRLEASRRALDYLYPKITIDLVLIRGKFCPENIERLSNLLSVPKSLMFMSCPGPDFPYGIQELNGV</sequence>
<feature type="non-terminal residue" evidence="7">
    <location>
        <position position="575"/>
    </location>
</feature>
<evidence type="ECO:0000256" key="1">
    <source>
        <dbReference type="ARBA" id="ARBA00004651"/>
    </source>
</evidence>
<feature type="transmembrane region" description="Helical" evidence="6">
    <location>
        <begin position="382"/>
        <end position="403"/>
    </location>
</feature>
<gene>
    <name evidence="7" type="ORF">SYNPS1DRAFT_3003</name>
</gene>
<feature type="non-terminal residue" evidence="7">
    <location>
        <position position="1"/>
    </location>
</feature>
<feature type="transmembrane region" description="Helical" evidence="6">
    <location>
        <begin position="20"/>
        <end position="45"/>
    </location>
</feature>
<dbReference type="GO" id="GO:0005886">
    <property type="term" value="C:plasma membrane"/>
    <property type="evidence" value="ECO:0007669"/>
    <property type="project" value="UniProtKB-SubCell"/>
</dbReference>